<protein>
    <submittedName>
        <fullName evidence="3">Outer membrane lipoprotein carrier protein LolA</fullName>
    </submittedName>
</protein>
<dbReference type="Gene3D" id="2.50.20.10">
    <property type="entry name" value="Lipoprotein localisation LolA/LolB/LppX"/>
    <property type="match status" value="1"/>
</dbReference>
<dbReference type="Pfam" id="PF03548">
    <property type="entry name" value="LolA"/>
    <property type="match status" value="1"/>
</dbReference>
<comment type="caution">
    <text evidence="3">The sequence shown here is derived from an EMBL/GenBank/DDBJ whole genome shotgun (WGS) entry which is preliminary data.</text>
</comment>
<dbReference type="RefSeq" id="WP_214173519.1">
    <property type="nucleotide sequence ID" value="NZ_JAHCVK010000001.1"/>
</dbReference>
<evidence type="ECO:0000256" key="2">
    <source>
        <dbReference type="SAM" id="SignalP"/>
    </source>
</evidence>
<dbReference type="Proteomes" id="UP000756860">
    <property type="component" value="Unassembled WGS sequence"/>
</dbReference>
<evidence type="ECO:0000313" key="3">
    <source>
        <dbReference type="EMBL" id="MBT0651505.1"/>
    </source>
</evidence>
<name>A0ABS5S804_9BACT</name>
<feature type="chain" id="PRO_5045836204" evidence="2">
    <location>
        <begin position="23"/>
        <end position="263"/>
    </location>
</feature>
<gene>
    <name evidence="3" type="ORF">KI810_00415</name>
</gene>
<keyword evidence="3" id="KW-0449">Lipoprotein</keyword>
<dbReference type="PANTHER" id="PTHR35869">
    <property type="entry name" value="OUTER-MEMBRANE LIPOPROTEIN CARRIER PROTEIN"/>
    <property type="match status" value="1"/>
</dbReference>
<keyword evidence="4" id="KW-1185">Reference proteome</keyword>
<proteinExistence type="predicted"/>
<dbReference type="CDD" id="cd16325">
    <property type="entry name" value="LolA"/>
    <property type="match status" value="1"/>
</dbReference>
<feature type="signal peptide" evidence="2">
    <location>
        <begin position="1"/>
        <end position="22"/>
    </location>
</feature>
<accession>A0ABS5S804</accession>
<evidence type="ECO:0000256" key="1">
    <source>
        <dbReference type="ARBA" id="ARBA00022729"/>
    </source>
</evidence>
<dbReference type="SUPFAM" id="SSF89392">
    <property type="entry name" value="Prokaryotic lipoproteins and lipoprotein localization factors"/>
    <property type="match status" value="1"/>
</dbReference>
<keyword evidence="1 2" id="KW-0732">Signal</keyword>
<dbReference type="EMBL" id="JAHCVK010000001">
    <property type="protein sequence ID" value="MBT0651505.1"/>
    <property type="molecule type" value="Genomic_DNA"/>
</dbReference>
<dbReference type="InterPro" id="IPR029046">
    <property type="entry name" value="LolA/LolB/LppX"/>
</dbReference>
<reference evidence="3 4" key="1">
    <citation type="submission" date="2021-05" db="EMBL/GenBank/DDBJ databases">
        <title>The draft genome of Geobacter luticola JCM 17780.</title>
        <authorList>
            <person name="Xu Z."/>
            <person name="Masuda Y."/>
            <person name="Itoh H."/>
            <person name="Senoo K."/>
        </authorList>
    </citation>
    <scope>NUCLEOTIDE SEQUENCE [LARGE SCALE GENOMIC DNA]</scope>
    <source>
        <strain evidence="3 4">JCM 17780</strain>
    </source>
</reference>
<evidence type="ECO:0000313" key="4">
    <source>
        <dbReference type="Proteomes" id="UP000756860"/>
    </source>
</evidence>
<sequence length="263" mass="29768">MKRFCMVAAALLLALGTGFAEAATLPRVNVGLNDVIDTLEKSYRSLNDVTADFFQRSTLASSRREMRAEGQMFLKPPTSSSPLMFRFDYFRPLTQEIVCDGRTMWMYLPENRQVIQSDVSFFFGPFSAGQYSNQPVNFLQGMGRFSKDFLTVFSSQQQDMAGNYVLELTPRRSSVTIAKMYLVIHREAVLAYVQNNRDITRIINDPRRPEFAFPLLSSTVIDPKGNTTIMEFSNVRANSRLMDGMFTFTVPAGVEVVRPPTGR</sequence>
<dbReference type="InterPro" id="IPR004564">
    <property type="entry name" value="OM_lipoprot_carrier_LolA-like"/>
</dbReference>
<dbReference type="PANTHER" id="PTHR35869:SF1">
    <property type="entry name" value="OUTER-MEMBRANE LIPOPROTEIN CARRIER PROTEIN"/>
    <property type="match status" value="1"/>
</dbReference>
<organism evidence="3 4">
    <name type="scientific">Geomobilimonas luticola</name>
    <dbReference type="NCBI Taxonomy" id="1114878"/>
    <lineage>
        <taxon>Bacteria</taxon>
        <taxon>Pseudomonadati</taxon>
        <taxon>Thermodesulfobacteriota</taxon>
        <taxon>Desulfuromonadia</taxon>
        <taxon>Geobacterales</taxon>
        <taxon>Geobacteraceae</taxon>
        <taxon>Geomobilimonas</taxon>
    </lineage>
</organism>